<evidence type="ECO:0000313" key="3">
    <source>
        <dbReference type="Proteomes" id="UP000007754"/>
    </source>
</evidence>
<proteinExistence type="predicted"/>
<organism evidence="2 3">
    <name type="scientific">Taeniopygia guttata</name>
    <name type="common">Zebra finch</name>
    <name type="synonym">Poephila guttata</name>
    <dbReference type="NCBI Taxonomy" id="59729"/>
    <lineage>
        <taxon>Eukaryota</taxon>
        <taxon>Metazoa</taxon>
        <taxon>Chordata</taxon>
        <taxon>Craniata</taxon>
        <taxon>Vertebrata</taxon>
        <taxon>Euteleostomi</taxon>
        <taxon>Archelosauria</taxon>
        <taxon>Archosauria</taxon>
        <taxon>Dinosauria</taxon>
        <taxon>Saurischia</taxon>
        <taxon>Theropoda</taxon>
        <taxon>Coelurosauria</taxon>
        <taxon>Aves</taxon>
        <taxon>Neognathae</taxon>
        <taxon>Neoaves</taxon>
        <taxon>Telluraves</taxon>
        <taxon>Australaves</taxon>
        <taxon>Passeriformes</taxon>
        <taxon>Passeroidea</taxon>
        <taxon>Estrildidae</taxon>
        <taxon>Estrildinae</taxon>
        <taxon>Taeniopygia</taxon>
    </lineage>
</organism>
<feature type="transmembrane region" description="Helical" evidence="1">
    <location>
        <begin position="77"/>
        <end position="95"/>
    </location>
</feature>
<sequence length="105" mass="12438">MSFECHNMDCTCSERKDEVMRKSGMGFLNYLWECLNCCHNAHFELCICLIMRSNTYVLKMGLHVKCLLEMHCGFFPLWKTLIFLCLQLFIILFASKMELIFFQST</sequence>
<reference evidence="2" key="3">
    <citation type="submission" date="2025-09" db="UniProtKB">
        <authorList>
            <consortium name="Ensembl"/>
        </authorList>
    </citation>
    <scope>IDENTIFICATION</scope>
</reference>
<dbReference type="Proteomes" id="UP000007754">
    <property type="component" value="Chromosome 2"/>
</dbReference>
<evidence type="ECO:0000256" key="1">
    <source>
        <dbReference type="SAM" id="Phobius"/>
    </source>
</evidence>
<dbReference type="AlphaFoldDB" id="A0A674HRP8"/>
<dbReference type="OMA" id="ECLNCCH"/>
<dbReference type="Ensembl" id="ENSTGUT00000039899.1">
    <property type="protein sequence ID" value="ENSTGUP00000038431.1"/>
    <property type="gene ID" value="ENSTGUG00000023584.1"/>
</dbReference>
<dbReference type="InParanoid" id="A0A674HRP8"/>
<reference evidence="2" key="2">
    <citation type="submission" date="2025-08" db="UniProtKB">
        <authorList>
            <consortium name="Ensembl"/>
        </authorList>
    </citation>
    <scope>IDENTIFICATION</scope>
</reference>
<accession>A0A674HRP8</accession>
<keyword evidence="1" id="KW-0812">Transmembrane</keyword>
<keyword evidence="1" id="KW-1133">Transmembrane helix</keyword>
<evidence type="ECO:0000313" key="2">
    <source>
        <dbReference type="Ensembl" id="ENSTGUP00000038431.1"/>
    </source>
</evidence>
<name>A0A674HRP8_TAEGU</name>
<keyword evidence="3" id="KW-1185">Reference proteome</keyword>
<protein>
    <submittedName>
        <fullName evidence="2">Uncharacterized protein</fullName>
    </submittedName>
</protein>
<dbReference type="GeneTree" id="ENSGT00960000191036"/>
<reference evidence="2 3" key="1">
    <citation type="journal article" date="2010" name="Nature">
        <title>The genome of a songbird.</title>
        <authorList>
            <person name="Warren W.C."/>
            <person name="Clayton D.F."/>
            <person name="Ellegren H."/>
            <person name="Arnold A.P."/>
            <person name="Hillier L.W."/>
            <person name="Kunstner A."/>
            <person name="Searle S."/>
            <person name="White S."/>
            <person name="Vilella A.J."/>
            <person name="Fairley S."/>
            <person name="Heger A."/>
            <person name="Kong L."/>
            <person name="Ponting C.P."/>
            <person name="Jarvis E.D."/>
            <person name="Mello C.V."/>
            <person name="Minx P."/>
            <person name="Lovell P."/>
            <person name="Velho T.A."/>
            <person name="Ferris M."/>
            <person name="Balakrishnan C.N."/>
            <person name="Sinha S."/>
            <person name="Blatti C."/>
            <person name="London S.E."/>
            <person name="Li Y."/>
            <person name="Lin Y.C."/>
            <person name="George J."/>
            <person name="Sweedler J."/>
            <person name="Southey B."/>
            <person name="Gunaratne P."/>
            <person name="Watson M."/>
            <person name="Nam K."/>
            <person name="Backstrom N."/>
            <person name="Smeds L."/>
            <person name="Nabholz B."/>
            <person name="Itoh Y."/>
            <person name="Whitney O."/>
            <person name="Pfenning A.R."/>
            <person name="Howard J."/>
            <person name="Volker M."/>
            <person name="Skinner B.M."/>
            <person name="Griffin D.K."/>
            <person name="Ye L."/>
            <person name="McLaren W.M."/>
            <person name="Flicek P."/>
            <person name="Quesada V."/>
            <person name="Velasco G."/>
            <person name="Lopez-Otin C."/>
            <person name="Puente X.S."/>
            <person name="Olender T."/>
            <person name="Lancet D."/>
            <person name="Smit A.F."/>
            <person name="Hubley R."/>
            <person name="Konkel M.K."/>
            <person name="Walker J.A."/>
            <person name="Batzer M.A."/>
            <person name="Gu W."/>
            <person name="Pollock D.D."/>
            <person name="Chen L."/>
            <person name="Cheng Z."/>
            <person name="Eichler E.E."/>
            <person name="Stapley J."/>
            <person name="Slate J."/>
            <person name="Ekblom R."/>
            <person name="Birkhead T."/>
            <person name="Burke T."/>
            <person name="Burt D."/>
            <person name="Scharff C."/>
            <person name="Adam I."/>
            <person name="Richard H."/>
            <person name="Sultan M."/>
            <person name="Soldatov A."/>
            <person name="Lehrach H."/>
            <person name="Edwards S.V."/>
            <person name="Yang S.P."/>
            <person name="Li X."/>
            <person name="Graves T."/>
            <person name="Fulton L."/>
            <person name="Nelson J."/>
            <person name="Chinwalla A."/>
            <person name="Hou S."/>
            <person name="Mardis E.R."/>
            <person name="Wilson R.K."/>
        </authorList>
    </citation>
    <scope>NUCLEOTIDE SEQUENCE [LARGE SCALE GENOMIC DNA]</scope>
</reference>
<keyword evidence="1" id="KW-0472">Membrane</keyword>